<dbReference type="AlphaFoldDB" id="A0A238U7Q9"/>
<evidence type="ECO:0000313" key="2">
    <source>
        <dbReference type="Proteomes" id="UP000215214"/>
    </source>
</evidence>
<dbReference type="OrthoDB" id="1159878at2"/>
<dbReference type="RefSeq" id="WP_157730141.1">
    <property type="nucleotide sequence ID" value="NZ_LT899436.1"/>
</dbReference>
<accession>A0A238U7Q9</accession>
<evidence type="ECO:0000313" key="1">
    <source>
        <dbReference type="EMBL" id="SNR15223.1"/>
    </source>
</evidence>
<reference evidence="1 2" key="1">
    <citation type="submission" date="2017-07" db="EMBL/GenBank/DDBJ databases">
        <authorList>
            <person name="Sun Z.S."/>
            <person name="Albrecht U."/>
            <person name="Echele G."/>
            <person name="Lee C.C."/>
        </authorList>
    </citation>
    <scope>NUCLEOTIDE SEQUENCE [LARGE SCALE GENOMIC DNA]</scope>
    <source>
        <strain evidence="2">type strain: KCTC 22618</strain>
    </source>
</reference>
<dbReference type="KEGG" id="tje:TJEJU_1492"/>
<dbReference type="PROSITE" id="PS51257">
    <property type="entry name" value="PROKAR_LIPOPROTEIN"/>
    <property type="match status" value="1"/>
</dbReference>
<gene>
    <name evidence="1" type="ORF">TJEJU_1492</name>
</gene>
<keyword evidence="2" id="KW-1185">Reference proteome</keyword>
<sequence length="313" mass="35556">MKKVFLLIMITIMAIGCKEEEVVTNLEQEEIAFQQRDEYDILEFKSFDELGAYIKEKNSANLLEEAKESAKEKGFLSLLLLYNISGEEAKELGIERTELPAVKSNSSLFLSILNKDGEVIIDDKIYRIDEDFVYTYRAGSGDEINDFKEKYRAGKIEIKSEVDYQYSKGLSVFKYKSKKIEARTTQFGSVNINNNVRLRGAVFNENLGFINFVGGSTWVERRISFWFFSFWVPTISDNSLNYDLLVDVNPYSGAPSQTVATGGSWNGTNYFTTQITLFNFGTASYSINSGGSLHETYWGTSPTGSFHDIFFTF</sequence>
<proteinExistence type="predicted"/>
<organism evidence="1 2">
    <name type="scientific">Tenacibaculum jejuense</name>
    <dbReference type="NCBI Taxonomy" id="584609"/>
    <lineage>
        <taxon>Bacteria</taxon>
        <taxon>Pseudomonadati</taxon>
        <taxon>Bacteroidota</taxon>
        <taxon>Flavobacteriia</taxon>
        <taxon>Flavobacteriales</taxon>
        <taxon>Flavobacteriaceae</taxon>
        <taxon>Tenacibaculum</taxon>
    </lineage>
</organism>
<dbReference type="Proteomes" id="UP000215214">
    <property type="component" value="Chromosome TJEJU"/>
</dbReference>
<name>A0A238U7Q9_9FLAO</name>
<dbReference type="EMBL" id="LT899436">
    <property type="protein sequence ID" value="SNR15223.1"/>
    <property type="molecule type" value="Genomic_DNA"/>
</dbReference>
<protein>
    <submittedName>
        <fullName evidence="1">Probable lipoprotein</fullName>
    </submittedName>
</protein>
<keyword evidence="1" id="KW-0449">Lipoprotein</keyword>